<dbReference type="SUPFAM" id="SSF57997">
    <property type="entry name" value="Tropomyosin"/>
    <property type="match status" value="1"/>
</dbReference>
<evidence type="ECO:0000256" key="1">
    <source>
        <dbReference type="SAM" id="Coils"/>
    </source>
</evidence>
<evidence type="ECO:0008006" key="5">
    <source>
        <dbReference type="Google" id="ProtNLM"/>
    </source>
</evidence>
<accession>A0A6G0HI89</accession>
<evidence type="ECO:0000313" key="4">
    <source>
        <dbReference type="Proteomes" id="UP000424527"/>
    </source>
</evidence>
<dbReference type="EMBL" id="REGW02000024">
    <property type="protein sequence ID" value="KAE8278741.1"/>
    <property type="molecule type" value="Genomic_DNA"/>
</dbReference>
<evidence type="ECO:0000313" key="3">
    <source>
        <dbReference type="EMBL" id="KAE8278741.1"/>
    </source>
</evidence>
<keyword evidence="1" id="KW-0175">Coiled coil</keyword>
<dbReference type="InterPro" id="IPR004244">
    <property type="entry name" value="Transposase_22"/>
</dbReference>
<dbReference type="PANTHER" id="PTHR11505">
    <property type="entry name" value="L1 TRANSPOSABLE ELEMENT-RELATED"/>
    <property type="match status" value="1"/>
</dbReference>
<evidence type="ECO:0000256" key="2">
    <source>
        <dbReference type="SAM" id="MobiDB-lite"/>
    </source>
</evidence>
<protein>
    <recommendedName>
        <fullName evidence="5">LINE-1 type transposase domain-containing protein 1</fullName>
    </recommendedName>
</protein>
<keyword evidence="4" id="KW-1185">Reference proteome</keyword>
<comment type="caution">
    <text evidence="3">The sequence shown here is derived from an EMBL/GenBank/DDBJ whole genome shotgun (WGS) entry which is preliminary data.</text>
</comment>
<name>A0A6G0HI89_LARCR</name>
<feature type="region of interest" description="Disordered" evidence="2">
    <location>
        <begin position="1"/>
        <end position="20"/>
    </location>
</feature>
<organism evidence="3 4">
    <name type="scientific">Larimichthys crocea</name>
    <name type="common">Large yellow croaker</name>
    <name type="synonym">Pseudosciaena crocea</name>
    <dbReference type="NCBI Taxonomy" id="215358"/>
    <lineage>
        <taxon>Eukaryota</taxon>
        <taxon>Metazoa</taxon>
        <taxon>Chordata</taxon>
        <taxon>Craniata</taxon>
        <taxon>Vertebrata</taxon>
        <taxon>Euteleostomi</taxon>
        <taxon>Actinopterygii</taxon>
        <taxon>Neopterygii</taxon>
        <taxon>Teleostei</taxon>
        <taxon>Neoteleostei</taxon>
        <taxon>Acanthomorphata</taxon>
        <taxon>Eupercaria</taxon>
        <taxon>Sciaenidae</taxon>
        <taxon>Larimichthys</taxon>
    </lineage>
</organism>
<reference evidence="3 4" key="1">
    <citation type="submission" date="2019-07" db="EMBL/GenBank/DDBJ databases">
        <title>Chromosome genome assembly for large yellow croaker.</title>
        <authorList>
            <person name="Xiao S."/>
        </authorList>
    </citation>
    <scope>NUCLEOTIDE SEQUENCE [LARGE SCALE GENOMIC DNA]</scope>
    <source>
        <strain evidence="3">JMULYC20181020</strain>
        <tissue evidence="3">Muscle</tissue>
    </source>
</reference>
<dbReference type="AlphaFoldDB" id="A0A6G0HI89"/>
<dbReference type="Gene3D" id="3.30.70.1820">
    <property type="entry name" value="L1 transposable element, RRM domain"/>
    <property type="match status" value="1"/>
</dbReference>
<dbReference type="Gene3D" id="1.20.1480.30">
    <property type="entry name" value="Designed four-helix bundle protein"/>
    <property type="match status" value="1"/>
</dbReference>
<gene>
    <name evidence="3" type="ORF">D5F01_LYC23660</name>
</gene>
<sequence length="311" mass="34491">MVPRVPSEANQGDSVSELPLTDEATMEQILAEIKSVASRVNDMDESVGARLDTIDGALHEIKVSVASVESSLSALSPRVTDLEKRVEEVEERLSATEDSHSAHDTCIAAVEKTVKQLLLKIDDLENRGRRKNLKIINLPEKTEGNIPLADFLQTTLPTLIGLPADYPPLEIERAHRALAPAPAPDKPPRSVLVWFLRYSQREAVLRAALKKRDIHHGGSLLRFYPDLSAEVLRRRREFDTVGKALAVLINTVALPTQPASGVSMKGEFTFLAPLSLRLHFWIPLNEVISSASLLLPVTMEKDRLYMHMSPH</sequence>
<dbReference type="Proteomes" id="UP000424527">
    <property type="component" value="Unassembled WGS sequence"/>
</dbReference>
<feature type="coiled-coil region" evidence="1">
    <location>
        <begin position="79"/>
        <end position="127"/>
    </location>
</feature>
<proteinExistence type="predicted"/>